<dbReference type="AlphaFoldDB" id="A0A563W0H4"/>
<protein>
    <submittedName>
        <fullName evidence="1">Uncharacterized protein</fullName>
    </submittedName>
</protein>
<keyword evidence="2" id="KW-1185">Reference proteome</keyword>
<dbReference type="Proteomes" id="UP000320055">
    <property type="component" value="Unassembled WGS sequence"/>
</dbReference>
<organism evidence="1 2">
    <name type="scientific">Hyella patelloides LEGE 07179</name>
    <dbReference type="NCBI Taxonomy" id="945734"/>
    <lineage>
        <taxon>Bacteria</taxon>
        <taxon>Bacillati</taxon>
        <taxon>Cyanobacteriota</taxon>
        <taxon>Cyanophyceae</taxon>
        <taxon>Pleurocapsales</taxon>
        <taxon>Hyellaceae</taxon>
        <taxon>Hyella</taxon>
    </lineage>
</organism>
<dbReference type="RefSeq" id="WP_186376301.1">
    <property type="nucleotide sequence ID" value="NZ_LR214296.1"/>
</dbReference>
<name>A0A563W0H4_9CYAN</name>
<evidence type="ECO:0000313" key="1">
    <source>
        <dbReference type="EMBL" id="VEP17189.1"/>
    </source>
</evidence>
<reference evidence="1 2" key="1">
    <citation type="submission" date="2019-01" db="EMBL/GenBank/DDBJ databases">
        <authorList>
            <person name="Brito A."/>
        </authorList>
    </citation>
    <scope>NUCLEOTIDE SEQUENCE [LARGE SCALE GENOMIC DNA]</scope>
    <source>
        <strain evidence="1">1</strain>
    </source>
</reference>
<evidence type="ECO:0000313" key="2">
    <source>
        <dbReference type="Proteomes" id="UP000320055"/>
    </source>
</evidence>
<accession>A0A563W0H4</accession>
<gene>
    <name evidence="1" type="ORF">H1P_5620001</name>
</gene>
<sequence>MDRLKQLKTYPSGLFLWLEWILLGSALLADLPSSYAWIEYDSPDTYVWLGFTLF</sequence>
<dbReference type="EMBL" id="CAACVJ010000515">
    <property type="protein sequence ID" value="VEP17189.1"/>
    <property type="molecule type" value="Genomic_DNA"/>
</dbReference>
<proteinExistence type="predicted"/>